<comment type="caution">
    <text evidence="2">The sequence shown here is derived from an EMBL/GenBank/DDBJ whole genome shotgun (WGS) entry which is preliminary data.</text>
</comment>
<gene>
    <name evidence="2" type="ORF">S12H4_17709</name>
</gene>
<feature type="domain" description="Polysaccharide pyruvyl transferase" evidence="1">
    <location>
        <begin position="1"/>
        <end position="54"/>
    </location>
</feature>
<accession>X1S0S3</accession>
<sequence>MGPFRNKFFNIIRRKILNKVEIITVRDSESLKYILKLNLSKPLVYLTADSAFNNEINSKNSFYCELINKFYFFCSIF</sequence>
<reference evidence="2" key="1">
    <citation type="journal article" date="2014" name="Front. Microbiol.">
        <title>High frequency of phylogenetically diverse reductive dehalogenase-homologous genes in deep subseafloor sedimentary metagenomes.</title>
        <authorList>
            <person name="Kawai M."/>
            <person name="Futagami T."/>
            <person name="Toyoda A."/>
            <person name="Takaki Y."/>
            <person name="Nishi S."/>
            <person name="Hori S."/>
            <person name="Arai W."/>
            <person name="Tsubouchi T."/>
            <person name="Morono Y."/>
            <person name="Uchiyama I."/>
            <person name="Ito T."/>
            <person name="Fujiyama A."/>
            <person name="Inagaki F."/>
            <person name="Takami H."/>
        </authorList>
    </citation>
    <scope>NUCLEOTIDE SEQUENCE</scope>
    <source>
        <strain evidence="2">Expedition CK06-06</strain>
    </source>
</reference>
<dbReference type="AlphaFoldDB" id="X1S0S3"/>
<name>X1S0S3_9ZZZZ</name>
<evidence type="ECO:0000313" key="2">
    <source>
        <dbReference type="EMBL" id="GAI86617.1"/>
    </source>
</evidence>
<dbReference type="Pfam" id="PF04230">
    <property type="entry name" value="PS_pyruv_trans"/>
    <property type="match status" value="1"/>
</dbReference>
<dbReference type="EMBL" id="BARW01008684">
    <property type="protein sequence ID" value="GAI86617.1"/>
    <property type="molecule type" value="Genomic_DNA"/>
</dbReference>
<evidence type="ECO:0000259" key="1">
    <source>
        <dbReference type="Pfam" id="PF04230"/>
    </source>
</evidence>
<organism evidence="2">
    <name type="scientific">marine sediment metagenome</name>
    <dbReference type="NCBI Taxonomy" id="412755"/>
    <lineage>
        <taxon>unclassified sequences</taxon>
        <taxon>metagenomes</taxon>
        <taxon>ecological metagenomes</taxon>
    </lineage>
</organism>
<dbReference type="InterPro" id="IPR007345">
    <property type="entry name" value="Polysacch_pyruvyl_Trfase"/>
</dbReference>
<protein>
    <recommendedName>
        <fullName evidence="1">Polysaccharide pyruvyl transferase domain-containing protein</fullName>
    </recommendedName>
</protein>
<proteinExistence type="predicted"/>